<proteinExistence type="inferred from homology"/>
<evidence type="ECO:0000256" key="6">
    <source>
        <dbReference type="ARBA" id="ARBA00023004"/>
    </source>
</evidence>
<keyword evidence="7" id="KW-0411">Iron-sulfur</keyword>
<dbReference type="Pfam" id="PF02467">
    <property type="entry name" value="Whib"/>
    <property type="match status" value="1"/>
</dbReference>
<sequence>MAQARVFEINRPALRGLCDLDDSHVWDAETEPDRDYAKRVCGHCPIEAACLTNALEEEGSSLPAVRAGVRGGLTPQERHALWRRIHRTDRKAAA</sequence>
<evidence type="ECO:0000256" key="7">
    <source>
        <dbReference type="ARBA" id="ARBA00023014"/>
    </source>
</evidence>
<dbReference type="InterPro" id="IPR003482">
    <property type="entry name" value="Whib"/>
</dbReference>
<dbReference type="AlphaFoldDB" id="A0A7W7QZT8"/>
<reference evidence="13 14" key="1">
    <citation type="submission" date="2020-08" db="EMBL/GenBank/DDBJ databases">
        <title>Sequencing the genomes of 1000 actinobacteria strains.</title>
        <authorList>
            <person name="Klenk H.-P."/>
        </authorList>
    </citation>
    <scope>NUCLEOTIDE SEQUENCE [LARGE SCALE GENOMIC DNA]</scope>
    <source>
        <strain evidence="13 14">DSM 41654</strain>
    </source>
</reference>
<accession>A0A7W7QZT8</accession>
<dbReference type="GO" id="GO:0047134">
    <property type="term" value="F:protein-disulfide reductase [NAD(P)H] activity"/>
    <property type="evidence" value="ECO:0007669"/>
    <property type="project" value="TreeGrafter"/>
</dbReference>
<dbReference type="RefSeq" id="WP_184934371.1">
    <property type="nucleotide sequence ID" value="NZ_JACHJV010000001.1"/>
</dbReference>
<keyword evidence="9" id="KW-0238">DNA-binding</keyword>
<evidence type="ECO:0000313" key="13">
    <source>
        <dbReference type="EMBL" id="MBB4922151.1"/>
    </source>
</evidence>
<comment type="cofactor">
    <cofactor evidence="1">
        <name>[4Fe-4S] cluster</name>
        <dbReference type="ChEBI" id="CHEBI:49883"/>
    </cofactor>
</comment>
<dbReference type="Proteomes" id="UP000540506">
    <property type="component" value="Unassembled WGS sequence"/>
</dbReference>
<name>A0A7W7QZT8_KITKI</name>
<dbReference type="GO" id="GO:0005737">
    <property type="term" value="C:cytoplasm"/>
    <property type="evidence" value="ECO:0007669"/>
    <property type="project" value="UniProtKB-SubCell"/>
</dbReference>
<evidence type="ECO:0000256" key="3">
    <source>
        <dbReference type="ARBA" id="ARBA00006597"/>
    </source>
</evidence>
<keyword evidence="11" id="KW-0804">Transcription</keyword>
<keyword evidence="10" id="KW-1015">Disulfide bond</keyword>
<evidence type="ECO:0000256" key="2">
    <source>
        <dbReference type="ARBA" id="ARBA00004496"/>
    </source>
</evidence>
<evidence type="ECO:0000256" key="10">
    <source>
        <dbReference type="ARBA" id="ARBA00023157"/>
    </source>
</evidence>
<keyword evidence="6" id="KW-0408">Iron</keyword>
<dbReference type="InterPro" id="IPR034768">
    <property type="entry name" value="4FE4S_WBL"/>
</dbReference>
<evidence type="ECO:0000256" key="8">
    <source>
        <dbReference type="ARBA" id="ARBA00023015"/>
    </source>
</evidence>
<dbReference type="GO" id="GO:0003677">
    <property type="term" value="F:DNA binding"/>
    <property type="evidence" value="ECO:0007669"/>
    <property type="project" value="UniProtKB-KW"/>
</dbReference>
<evidence type="ECO:0000256" key="1">
    <source>
        <dbReference type="ARBA" id="ARBA00001966"/>
    </source>
</evidence>
<evidence type="ECO:0000256" key="5">
    <source>
        <dbReference type="ARBA" id="ARBA00022723"/>
    </source>
</evidence>
<dbReference type="GO" id="GO:0045892">
    <property type="term" value="P:negative regulation of DNA-templated transcription"/>
    <property type="evidence" value="ECO:0007669"/>
    <property type="project" value="TreeGrafter"/>
</dbReference>
<keyword evidence="5" id="KW-0479">Metal-binding</keyword>
<keyword evidence="8" id="KW-0805">Transcription regulation</keyword>
<gene>
    <name evidence="13" type="ORF">FHR34_001144</name>
</gene>
<evidence type="ECO:0000256" key="9">
    <source>
        <dbReference type="ARBA" id="ARBA00023125"/>
    </source>
</evidence>
<dbReference type="GO" id="GO:0051539">
    <property type="term" value="F:4 iron, 4 sulfur cluster binding"/>
    <property type="evidence" value="ECO:0007669"/>
    <property type="project" value="UniProtKB-KW"/>
</dbReference>
<organism evidence="13 14">
    <name type="scientific">Kitasatospora kifunensis</name>
    <name type="common">Streptomyces kifunensis</name>
    <dbReference type="NCBI Taxonomy" id="58351"/>
    <lineage>
        <taxon>Bacteria</taxon>
        <taxon>Bacillati</taxon>
        <taxon>Actinomycetota</taxon>
        <taxon>Actinomycetes</taxon>
        <taxon>Kitasatosporales</taxon>
        <taxon>Streptomycetaceae</taxon>
        <taxon>Kitasatospora</taxon>
    </lineage>
</organism>
<keyword evidence="14" id="KW-1185">Reference proteome</keyword>
<comment type="similarity">
    <text evidence="3">Belongs to the WhiB family.</text>
</comment>
<dbReference type="EMBL" id="JACHJV010000001">
    <property type="protein sequence ID" value="MBB4922151.1"/>
    <property type="molecule type" value="Genomic_DNA"/>
</dbReference>
<feature type="domain" description="4Fe-4S Wbl-type" evidence="12">
    <location>
        <begin position="17"/>
        <end position="80"/>
    </location>
</feature>
<evidence type="ECO:0000259" key="12">
    <source>
        <dbReference type="PROSITE" id="PS51674"/>
    </source>
</evidence>
<keyword evidence="4" id="KW-0004">4Fe-4S</keyword>
<dbReference type="GO" id="GO:0045454">
    <property type="term" value="P:cell redox homeostasis"/>
    <property type="evidence" value="ECO:0007669"/>
    <property type="project" value="TreeGrafter"/>
</dbReference>
<comment type="subcellular location">
    <subcellularLocation>
        <location evidence="2">Cytoplasm</location>
    </subcellularLocation>
</comment>
<dbReference type="GO" id="GO:0046872">
    <property type="term" value="F:metal ion binding"/>
    <property type="evidence" value="ECO:0007669"/>
    <property type="project" value="UniProtKB-KW"/>
</dbReference>
<evidence type="ECO:0000256" key="4">
    <source>
        <dbReference type="ARBA" id="ARBA00022485"/>
    </source>
</evidence>
<evidence type="ECO:0000256" key="11">
    <source>
        <dbReference type="ARBA" id="ARBA00023163"/>
    </source>
</evidence>
<comment type="caution">
    <text evidence="13">The sequence shown here is derived from an EMBL/GenBank/DDBJ whole genome shotgun (WGS) entry which is preliminary data.</text>
</comment>
<evidence type="ECO:0000313" key="14">
    <source>
        <dbReference type="Proteomes" id="UP000540506"/>
    </source>
</evidence>
<dbReference type="PROSITE" id="PS51674">
    <property type="entry name" value="4FE4S_WBL"/>
    <property type="match status" value="1"/>
</dbReference>
<dbReference type="PANTHER" id="PTHR38839">
    <property type="entry name" value="TRANSCRIPTIONAL REGULATOR WHID-RELATED"/>
    <property type="match status" value="1"/>
</dbReference>
<protein>
    <recommendedName>
        <fullName evidence="12">4Fe-4S Wbl-type domain-containing protein</fullName>
    </recommendedName>
</protein>